<sequence length="125" mass="14110">MEAEKRKTERFVVRNGAFVAFGNSLPKVGMLKDISKGGLSFEYLYDEKPVGNESRVDIWMTSKEFFLREAPCSKVYEITPASDYDDNQFSSTIMNRCGLKFRPISADQSAKLSSFINTYATQPAP</sequence>
<organism evidence="2">
    <name type="scientific">marine sediment metagenome</name>
    <dbReference type="NCBI Taxonomy" id="412755"/>
    <lineage>
        <taxon>unclassified sequences</taxon>
        <taxon>metagenomes</taxon>
        <taxon>ecological metagenomes</taxon>
    </lineage>
</organism>
<reference evidence="2" key="1">
    <citation type="journal article" date="2015" name="Nature">
        <title>Complex archaea that bridge the gap between prokaryotes and eukaryotes.</title>
        <authorList>
            <person name="Spang A."/>
            <person name="Saw J.H."/>
            <person name="Jorgensen S.L."/>
            <person name="Zaremba-Niedzwiedzka K."/>
            <person name="Martijn J."/>
            <person name="Lind A.E."/>
            <person name="van Eijk R."/>
            <person name="Schleper C."/>
            <person name="Guy L."/>
            <person name="Ettema T.J."/>
        </authorList>
    </citation>
    <scope>NUCLEOTIDE SEQUENCE</scope>
</reference>
<dbReference type="InterPro" id="IPR009875">
    <property type="entry name" value="PilZ_domain"/>
</dbReference>
<protein>
    <recommendedName>
        <fullName evidence="1">PilZ domain-containing protein</fullName>
    </recommendedName>
</protein>
<dbReference type="Pfam" id="PF07238">
    <property type="entry name" value="PilZ"/>
    <property type="match status" value="1"/>
</dbReference>
<dbReference type="EMBL" id="LAZR01046056">
    <property type="protein sequence ID" value="KKK97428.1"/>
    <property type="molecule type" value="Genomic_DNA"/>
</dbReference>
<dbReference type="GO" id="GO:0035438">
    <property type="term" value="F:cyclic-di-GMP binding"/>
    <property type="evidence" value="ECO:0007669"/>
    <property type="project" value="InterPro"/>
</dbReference>
<evidence type="ECO:0000313" key="2">
    <source>
        <dbReference type="EMBL" id="KKK97428.1"/>
    </source>
</evidence>
<comment type="caution">
    <text evidence="2">The sequence shown here is derived from an EMBL/GenBank/DDBJ whole genome shotgun (WGS) entry which is preliminary data.</text>
</comment>
<name>A0A0F8ZUC1_9ZZZZ</name>
<feature type="domain" description="PilZ" evidence="1">
    <location>
        <begin position="4"/>
        <end position="116"/>
    </location>
</feature>
<evidence type="ECO:0000259" key="1">
    <source>
        <dbReference type="Pfam" id="PF07238"/>
    </source>
</evidence>
<dbReference type="AlphaFoldDB" id="A0A0F8ZUC1"/>
<dbReference type="Gene3D" id="2.40.10.220">
    <property type="entry name" value="predicted glycosyltransferase like domains"/>
    <property type="match status" value="1"/>
</dbReference>
<accession>A0A0F8ZUC1</accession>
<dbReference type="SUPFAM" id="SSF141371">
    <property type="entry name" value="PilZ domain-like"/>
    <property type="match status" value="1"/>
</dbReference>
<proteinExistence type="predicted"/>
<gene>
    <name evidence="2" type="ORF">LCGC14_2652840</name>
</gene>